<comment type="caution">
    <text evidence="7">The sequence shown here is derived from an EMBL/GenBank/DDBJ whole genome shotgun (WGS) entry which is preliminary data.</text>
</comment>
<evidence type="ECO:0000256" key="2">
    <source>
        <dbReference type="ARBA" id="ARBA00010687"/>
    </source>
</evidence>
<proteinExistence type="inferred from homology"/>
<protein>
    <recommendedName>
        <fullName evidence="3 6">Arabinogalactan endo-beta-1,4-galactanase</fullName>
        <ecNumber evidence="3 6">3.2.1.89</ecNumber>
    </recommendedName>
</protein>
<evidence type="ECO:0000313" key="8">
    <source>
        <dbReference type="Proteomes" id="UP000216189"/>
    </source>
</evidence>
<evidence type="ECO:0000256" key="3">
    <source>
        <dbReference type="ARBA" id="ARBA00012556"/>
    </source>
</evidence>
<dbReference type="RefSeq" id="WP_027453080.1">
    <property type="nucleotide sequence ID" value="NZ_CP091801.1"/>
</dbReference>
<dbReference type="Gene3D" id="3.20.20.80">
    <property type="entry name" value="Glycosidases"/>
    <property type="match status" value="1"/>
</dbReference>
<dbReference type="InterPro" id="IPR011683">
    <property type="entry name" value="Glyco_hydro_53"/>
</dbReference>
<dbReference type="EC" id="3.2.1.89" evidence="3 6"/>
<keyword evidence="5 6" id="KW-0326">Glycosidase</keyword>
<reference evidence="7 8" key="1">
    <citation type="submission" date="2017-08" db="EMBL/GenBank/DDBJ databases">
        <title>Comparative genomics of non-oral Prevotella species.</title>
        <authorList>
            <person name="Accetto T."/>
            <person name="Nograsek B."/>
            <person name="Avgustin G."/>
        </authorList>
    </citation>
    <scope>NUCLEOTIDE SEQUENCE [LARGE SCALE GENOMIC DNA]</scope>
    <source>
        <strain evidence="7 8">TC1-1</strain>
    </source>
</reference>
<dbReference type="InterPro" id="IPR017853">
    <property type="entry name" value="GH"/>
</dbReference>
<keyword evidence="8" id="KW-1185">Reference proteome</keyword>
<dbReference type="Proteomes" id="UP000216189">
    <property type="component" value="Unassembled WGS sequence"/>
</dbReference>
<gene>
    <name evidence="7" type="ORF">CIK91_06170</name>
</gene>
<dbReference type="PANTHER" id="PTHR34983">
    <property type="entry name" value="ARABINOGALACTAN ENDO-BETA-1,4-GALACTANASE A"/>
    <property type="match status" value="1"/>
</dbReference>
<name>A0ABX4EIG6_SEGBR</name>
<sequence>MKNYIFLFILFLYSSYFSSTIKAQKYFGGDASMLPTYEKQGNIYYTEKGKAMPFLDMVKESGWNTIRVRLFVEPQYAPQAHQDEGVIQDLAYIIPFCQQIQDKGMDIMLDFHYSDTWADPGKQFIPKSWLKASKDALADSVYNYTKRSLITLKNNGITPKFIQVGNEITFGMLWPAGKVNPLENDNWDYLTQYIRSGSKACREICPQSKIIIHTEHAQQLKTTLSYYNHLKEYGVDYDIIGLSYYPMWHGSIPHLRRVLNALSDQYPDKKIMITETAFYYSHQKDQWAKSANQYGQYYSITPKGQAKFTRKLITMLNKQHNVIGVFWWFPEENESKYPVLKGWINRGLFDNNNGKALPAFYEFIKYKKSLP</sequence>
<evidence type="ECO:0000256" key="4">
    <source>
        <dbReference type="ARBA" id="ARBA00022801"/>
    </source>
</evidence>
<evidence type="ECO:0000256" key="5">
    <source>
        <dbReference type="ARBA" id="ARBA00023295"/>
    </source>
</evidence>
<comment type="similarity">
    <text evidence="2 6">Belongs to the glycosyl hydrolase 53 family.</text>
</comment>
<accession>A0ABX4EIG6</accession>
<dbReference type="Pfam" id="PF07745">
    <property type="entry name" value="Glyco_hydro_53"/>
    <property type="match status" value="1"/>
</dbReference>
<keyword evidence="4 6" id="KW-0378">Hydrolase</keyword>
<comment type="catalytic activity">
    <reaction evidence="1 6">
        <text>The enzyme specifically hydrolyzes (1-&gt;4)-beta-D-galactosidic linkages in type I arabinogalactans.</text>
        <dbReference type="EC" id="3.2.1.89"/>
    </reaction>
</comment>
<evidence type="ECO:0000313" key="7">
    <source>
        <dbReference type="EMBL" id="OYP55909.1"/>
    </source>
</evidence>
<organism evidence="7 8">
    <name type="scientific">Segatella bryantii</name>
    <name type="common">Prevotella bryantii</name>
    <dbReference type="NCBI Taxonomy" id="77095"/>
    <lineage>
        <taxon>Bacteria</taxon>
        <taxon>Pseudomonadati</taxon>
        <taxon>Bacteroidota</taxon>
        <taxon>Bacteroidia</taxon>
        <taxon>Bacteroidales</taxon>
        <taxon>Prevotellaceae</taxon>
        <taxon>Segatella</taxon>
    </lineage>
</organism>
<evidence type="ECO:0000256" key="6">
    <source>
        <dbReference type="RuleBase" id="RU361192"/>
    </source>
</evidence>
<dbReference type="SUPFAM" id="SSF51445">
    <property type="entry name" value="(Trans)glycosidases"/>
    <property type="match status" value="1"/>
</dbReference>
<dbReference type="PANTHER" id="PTHR34983:SF1">
    <property type="entry name" value="ARABINOGALACTAN ENDO-BETA-1,4-GALACTANASE A"/>
    <property type="match status" value="1"/>
</dbReference>
<dbReference type="EMBL" id="NPJF01000026">
    <property type="protein sequence ID" value="OYP55909.1"/>
    <property type="molecule type" value="Genomic_DNA"/>
</dbReference>
<evidence type="ECO:0000256" key="1">
    <source>
        <dbReference type="ARBA" id="ARBA00001695"/>
    </source>
</evidence>